<dbReference type="PANTHER" id="PTHR42973">
    <property type="entry name" value="BINDING OXIDOREDUCTASE, PUTATIVE (AFU_ORTHOLOGUE AFUA_1G17690)-RELATED"/>
    <property type="match status" value="1"/>
</dbReference>
<gene>
    <name evidence="7" type="ORF">GcM3_101017</name>
</gene>
<accession>A0A420IAE3</accession>
<dbReference type="InterPro" id="IPR036318">
    <property type="entry name" value="FAD-bd_PCMH-like_sf"/>
</dbReference>
<dbReference type="InterPro" id="IPR016169">
    <property type="entry name" value="FAD-bd_PCMH_sub2"/>
</dbReference>
<evidence type="ECO:0000256" key="1">
    <source>
        <dbReference type="ARBA" id="ARBA00005466"/>
    </source>
</evidence>
<keyword evidence="4" id="KW-0560">Oxidoreductase</keyword>
<dbReference type="Gene3D" id="3.40.462.20">
    <property type="match status" value="1"/>
</dbReference>
<dbReference type="Gene3D" id="3.30.465.10">
    <property type="match status" value="1"/>
</dbReference>
<dbReference type="PANTHER" id="PTHR42973:SF15">
    <property type="entry name" value="FAD-BINDING PCMH-TYPE DOMAIN-CONTAINING PROTEIN"/>
    <property type="match status" value="1"/>
</dbReference>
<dbReference type="SUPFAM" id="SSF56176">
    <property type="entry name" value="FAD-binding/transporter-associated domain-like"/>
    <property type="match status" value="1"/>
</dbReference>
<dbReference type="Proteomes" id="UP000283383">
    <property type="component" value="Unassembled WGS sequence"/>
</dbReference>
<proteinExistence type="inferred from homology"/>
<dbReference type="InterPro" id="IPR012951">
    <property type="entry name" value="BBE"/>
</dbReference>
<dbReference type="PROSITE" id="PS00862">
    <property type="entry name" value="OX2_COVAL_FAD"/>
    <property type="match status" value="1"/>
</dbReference>
<protein>
    <submittedName>
        <fullName evidence="7">Berberine bridge enzyme-like 2</fullName>
    </submittedName>
</protein>
<keyword evidence="8" id="KW-1185">Reference proteome</keyword>
<evidence type="ECO:0000256" key="2">
    <source>
        <dbReference type="ARBA" id="ARBA00022630"/>
    </source>
</evidence>
<dbReference type="InterPro" id="IPR016166">
    <property type="entry name" value="FAD-bd_PCMH"/>
</dbReference>
<dbReference type="STRING" id="62708.A0A420IAE3"/>
<dbReference type="InterPro" id="IPR006094">
    <property type="entry name" value="Oxid_FAD_bind_N"/>
</dbReference>
<keyword evidence="5" id="KW-0732">Signal</keyword>
<dbReference type="GO" id="GO:0071949">
    <property type="term" value="F:FAD binding"/>
    <property type="evidence" value="ECO:0007669"/>
    <property type="project" value="InterPro"/>
</dbReference>
<feature type="domain" description="FAD-binding PCMH-type" evidence="6">
    <location>
        <begin position="62"/>
        <end position="235"/>
    </location>
</feature>
<keyword evidence="3" id="KW-0274">FAD</keyword>
<sequence>MISSLIFFISCLIIGTSSRSIASRAENDADTVTSCLNENGVSQINPTSPDWAKLSSSYNLRLQYVPAVITMPKSSTEVSASIRCADKFRLKVQAKGGGHSYASFSSGGQDGSLIISMENFNEISLDPTTFIAKIGTGQRLGNIAQALFDQGKRALPHGTCPSVGIAGHALHGGYGLASRNWGLTIDHIVGMDVVLADGQEIYASGDLNTDIFYAMRGAGDSFGIATFLYFKTEAVPTGPIIHYTVDLGPSLDKTEIASAGFIQLQRATLETGIITNQNTFNFFINSDGVFTLNGWCMECNPDEFRSKTLPSMLVGFNYADIKVESEDWIQAVANLAFPDTLAQPLGGVLTKKDNFYAKSLVVPESDPLSEIAIKSFFDYVKQNKGNLNWFSIISLYGGTGSAISNPPLEATNSAYSDRNSLWNFQNYGFSPSPPFNEALIPLIQGMNDVVVRAQPATKFKGYLNYVDPQLSPAEAVIQYYDNSTYSRLLEIKKRVDPAFIFWNPQAIGLAPPFVP</sequence>
<keyword evidence="2" id="KW-0285">Flavoprotein</keyword>
<evidence type="ECO:0000313" key="7">
    <source>
        <dbReference type="EMBL" id="RKF71477.1"/>
    </source>
</evidence>
<name>A0A420IAE3_9PEZI</name>
<feature type="chain" id="PRO_5019172231" evidence="5">
    <location>
        <begin position="19"/>
        <end position="515"/>
    </location>
</feature>
<evidence type="ECO:0000256" key="5">
    <source>
        <dbReference type="SAM" id="SignalP"/>
    </source>
</evidence>
<dbReference type="InterPro" id="IPR006093">
    <property type="entry name" value="Oxy_OxRdtase_FAD_BS"/>
</dbReference>
<organism evidence="7 8">
    <name type="scientific">Golovinomyces cichoracearum</name>
    <dbReference type="NCBI Taxonomy" id="62708"/>
    <lineage>
        <taxon>Eukaryota</taxon>
        <taxon>Fungi</taxon>
        <taxon>Dikarya</taxon>
        <taxon>Ascomycota</taxon>
        <taxon>Pezizomycotina</taxon>
        <taxon>Leotiomycetes</taxon>
        <taxon>Erysiphales</taxon>
        <taxon>Erysiphaceae</taxon>
        <taxon>Golovinomyces</taxon>
    </lineage>
</organism>
<comment type="similarity">
    <text evidence="1">Belongs to the oxygen-dependent FAD-linked oxidoreductase family.</text>
</comment>
<evidence type="ECO:0000256" key="4">
    <source>
        <dbReference type="ARBA" id="ARBA00023002"/>
    </source>
</evidence>
<evidence type="ECO:0000256" key="3">
    <source>
        <dbReference type="ARBA" id="ARBA00022827"/>
    </source>
</evidence>
<evidence type="ECO:0000259" key="6">
    <source>
        <dbReference type="PROSITE" id="PS51387"/>
    </source>
</evidence>
<dbReference type="EMBL" id="MCBQ01010121">
    <property type="protein sequence ID" value="RKF71477.1"/>
    <property type="molecule type" value="Genomic_DNA"/>
</dbReference>
<feature type="signal peptide" evidence="5">
    <location>
        <begin position="1"/>
        <end position="18"/>
    </location>
</feature>
<reference evidence="7 8" key="1">
    <citation type="journal article" date="2018" name="BMC Genomics">
        <title>Comparative genome analyses reveal sequence features reflecting distinct modes of host-adaptation between dicot and monocot powdery mildew.</title>
        <authorList>
            <person name="Wu Y."/>
            <person name="Ma X."/>
            <person name="Pan Z."/>
            <person name="Kale S.D."/>
            <person name="Song Y."/>
            <person name="King H."/>
            <person name="Zhang Q."/>
            <person name="Presley C."/>
            <person name="Deng X."/>
            <person name="Wei C.I."/>
            <person name="Xiao S."/>
        </authorList>
    </citation>
    <scope>NUCLEOTIDE SEQUENCE [LARGE SCALE GENOMIC DNA]</scope>
    <source>
        <strain evidence="7">UMSG3</strain>
    </source>
</reference>
<dbReference type="GO" id="GO:0016491">
    <property type="term" value="F:oxidoreductase activity"/>
    <property type="evidence" value="ECO:0007669"/>
    <property type="project" value="UniProtKB-KW"/>
</dbReference>
<dbReference type="PROSITE" id="PS51387">
    <property type="entry name" value="FAD_PCMH"/>
    <property type="match status" value="1"/>
</dbReference>
<evidence type="ECO:0000313" key="8">
    <source>
        <dbReference type="Proteomes" id="UP000283383"/>
    </source>
</evidence>
<dbReference type="AlphaFoldDB" id="A0A420IAE3"/>
<dbReference type="Pfam" id="PF08031">
    <property type="entry name" value="BBE"/>
    <property type="match status" value="1"/>
</dbReference>
<dbReference type="Pfam" id="PF01565">
    <property type="entry name" value="FAD_binding_4"/>
    <property type="match status" value="1"/>
</dbReference>
<dbReference type="InterPro" id="IPR050416">
    <property type="entry name" value="FAD-linked_Oxidoreductase"/>
</dbReference>
<comment type="caution">
    <text evidence="7">The sequence shown here is derived from an EMBL/GenBank/DDBJ whole genome shotgun (WGS) entry which is preliminary data.</text>
</comment>